<comment type="caution">
    <text evidence="1">The sequence shown here is derived from an EMBL/GenBank/DDBJ whole genome shotgun (WGS) entry which is preliminary data.</text>
</comment>
<protein>
    <recommendedName>
        <fullName evidence="3">Lasso RiPP family leader peptide-containing protein</fullName>
    </recommendedName>
</protein>
<evidence type="ECO:0008006" key="3">
    <source>
        <dbReference type="Google" id="ProtNLM"/>
    </source>
</evidence>
<proteinExistence type="predicted"/>
<evidence type="ECO:0000313" key="2">
    <source>
        <dbReference type="Proteomes" id="UP000316603"/>
    </source>
</evidence>
<organism evidence="1 2">
    <name type="scientific">Streptomyces capillispiralis</name>
    <dbReference type="NCBI Taxonomy" id="68182"/>
    <lineage>
        <taxon>Bacteria</taxon>
        <taxon>Bacillati</taxon>
        <taxon>Actinomycetota</taxon>
        <taxon>Actinomycetes</taxon>
        <taxon>Kitasatosporales</taxon>
        <taxon>Streptomycetaceae</taxon>
        <taxon>Streptomyces</taxon>
    </lineage>
</organism>
<dbReference type="OrthoDB" id="4286794at2"/>
<dbReference type="RefSeq" id="WP_145868108.1">
    <property type="nucleotide sequence ID" value="NZ_BNCE01000003.1"/>
</dbReference>
<gene>
    <name evidence="1" type="ORF">FHX78_113157</name>
</gene>
<dbReference type="EMBL" id="VIWV01000001">
    <property type="protein sequence ID" value="TWF86193.1"/>
    <property type="molecule type" value="Genomic_DNA"/>
</dbReference>
<accession>A0A561TGF8</accession>
<dbReference type="NCBIfam" id="NF033521">
    <property type="entry name" value="lasso_leader_L3"/>
    <property type="match status" value="1"/>
</dbReference>
<name>A0A561TGF8_9ACTN</name>
<reference evidence="1 2" key="1">
    <citation type="submission" date="2019-06" db="EMBL/GenBank/DDBJ databases">
        <title>Sequencing the genomes of 1000 actinobacteria strains.</title>
        <authorList>
            <person name="Klenk H.-P."/>
        </authorList>
    </citation>
    <scope>NUCLEOTIDE SEQUENCE [LARGE SCALE GENOMIC DNA]</scope>
    <source>
        <strain evidence="1 2">DSM 41695</strain>
    </source>
</reference>
<dbReference type="Proteomes" id="UP000316603">
    <property type="component" value="Unassembled WGS sequence"/>
</dbReference>
<evidence type="ECO:0000313" key="1">
    <source>
        <dbReference type="EMBL" id="TWF86193.1"/>
    </source>
</evidence>
<dbReference type="AlphaFoldDB" id="A0A561TGF8"/>
<sequence>MENQEEVYEAPMLSEAGDFNEITRGSWLGQHIEGGPPPFQLRP</sequence>
<keyword evidence="2" id="KW-1185">Reference proteome</keyword>